<proteinExistence type="predicted"/>
<name>A0A1G1XUE9_9BACT</name>
<gene>
    <name evidence="1" type="ORF">A2731_00320</name>
</gene>
<reference evidence="1 2" key="1">
    <citation type="journal article" date="2016" name="Nat. Commun.">
        <title>Thousands of microbial genomes shed light on interconnected biogeochemical processes in an aquifer system.</title>
        <authorList>
            <person name="Anantharaman K."/>
            <person name="Brown C.T."/>
            <person name="Hug L.A."/>
            <person name="Sharon I."/>
            <person name="Castelle C.J."/>
            <person name="Probst A.J."/>
            <person name="Thomas B.C."/>
            <person name="Singh A."/>
            <person name="Wilkins M.J."/>
            <person name="Karaoz U."/>
            <person name="Brodie E.L."/>
            <person name="Williams K.H."/>
            <person name="Hubbard S.S."/>
            <person name="Banfield J.F."/>
        </authorList>
    </citation>
    <scope>NUCLEOTIDE SEQUENCE [LARGE SCALE GENOMIC DNA]</scope>
</reference>
<protein>
    <submittedName>
        <fullName evidence="1">Uncharacterized protein</fullName>
    </submittedName>
</protein>
<sequence>MDIRKRQGIAERALALVNSEQKYSMLKDLLIELEERDLKVLFGKYKIIIPGLGDLLKLL</sequence>
<dbReference type="EMBL" id="MHIC01000044">
    <property type="protein sequence ID" value="OGY43612.1"/>
    <property type="molecule type" value="Genomic_DNA"/>
</dbReference>
<organism evidence="1 2">
    <name type="scientific">Candidatus Buchananbacteria bacterium RIFCSPHIGHO2_01_FULL_39_8</name>
    <dbReference type="NCBI Taxonomy" id="1797533"/>
    <lineage>
        <taxon>Bacteria</taxon>
        <taxon>Candidatus Buchananiibacteriota</taxon>
    </lineage>
</organism>
<evidence type="ECO:0000313" key="2">
    <source>
        <dbReference type="Proteomes" id="UP000176241"/>
    </source>
</evidence>
<dbReference type="Proteomes" id="UP000176241">
    <property type="component" value="Unassembled WGS sequence"/>
</dbReference>
<accession>A0A1G1XUE9</accession>
<comment type="caution">
    <text evidence="1">The sequence shown here is derived from an EMBL/GenBank/DDBJ whole genome shotgun (WGS) entry which is preliminary data.</text>
</comment>
<evidence type="ECO:0000313" key="1">
    <source>
        <dbReference type="EMBL" id="OGY43612.1"/>
    </source>
</evidence>
<dbReference type="AlphaFoldDB" id="A0A1G1XUE9"/>